<proteinExistence type="predicted"/>
<dbReference type="Pfam" id="PF13671">
    <property type="entry name" value="AAA_33"/>
    <property type="match status" value="1"/>
</dbReference>
<dbReference type="Gene3D" id="3.40.50.300">
    <property type="entry name" value="P-loop containing nucleotide triphosphate hydrolases"/>
    <property type="match status" value="1"/>
</dbReference>
<organism evidence="1">
    <name type="scientific">Thermoleptolyngbya oregonensis NK1-22</name>
    <dbReference type="NCBI Taxonomy" id="2547457"/>
    <lineage>
        <taxon>Bacteria</taxon>
        <taxon>Bacillati</taxon>
        <taxon>Cyanobacteriota</taxon>
        <taxon>Cyanophyceae</taxon>
        <taxon>Oculatellales</taxon>
        <taxon>Oculatellaceae</taxon>
        <taxon>Thermoleptolyngbya</taxon>
    </lineage>
</organism>
<dbReference type="PANTHER" id="PTHR43883">
    <property type="entry name" value="SLR0207 PROTEIN"/>
    <property type="match status" value="1"/>
</dbReference>
<dbReference type="InterPro" id="IPR017101">
    <property type="entry name" value="P-loop_ATP/GTP-bd_All4644_prd"/>
</dbReference>
<dbReference type="SUPFAM" id="SSF52540">
    <property type="entry name" value="P-loop containing nucleoside triphosphate hydrolases"/>
    <property type="match status" value="1"/>
</dbReference>
<sequence length="209" mass="23275">MDQRTAAPTPTVFHLIVLIGLPGSGKSTLAQVLVNNYGCRLVSTDAIRGQLFGDEATQGPWPLIWQEVEQAFRAATGVRPDQIVLKRRSDAAKPLTRTPSHEISHTLYDATNAARRQRQEVVQLGRRCGFSHITGLWLDVPLALCLERNRKRDRQVPEPIIEQMHCRLSAAPPSLSDGFDTLIHLPPAFCPDPTTWDSARFGKPHPQFS</sequence>
<gene>
    <name evidence="1" type="ORF">HNI00_16140</name>
</gene>
<name>A0AA96Y485_9CYAN</name>
<dbReference type="PANTHER" id="PTHR43883:SF1">
    <property type="entry name" value="GLUCONOKINASE"/>
    <property type="match status" value="1"/>
</dbReference>
<accession>A0AA96Y485</accession>
<dbReference type="KEGG" id="tog:HNI00_16140"/>
<dbReference type="EMBL" id="CP053540">
    <property type="protein sequence ID" value="WOB44507.1"/>
    <property type="molecule type" value="Genomic_DNA"/>
</dbReference>
<dbReference type="InterPro" id="IPR027417">
    <property type="entry name" value="P-loop_NTPase"/>
</dbReference>
<dbReference type="PIRSF" id="PIRSF037081">
    <property type="entry name" value="P-loop_All4644_prd"/>
    <property type="match status" value="1"/>
</dbReference>
<protein>
    <submittedName>
        <fullName evidence="1">AAA family ATPase</fullName>
    </submittedName>
</protein>
<evidence type="ECO:0000313" key="1">
    <source>
        <dbReference type="EMBL" id="WOB44507.1"/>
    </source>
</evidence>
<dbReference type="RefSeq" id="WP_316787579.1">
    <property type="nucleotide sequence ID" value="NZ_CP053540.1"/>
</dbReference>
<dbReference type="AlphaFoldDB" id="A0AA96Y485"/>
<dbReference type="InterPro" id="IPR052732">
    <property type="entry name" value="Cell-binding_unc_protein"/>
</dbReference>
<reference evidence="1" key="1">
    <citation type="submission" date="2020-05" db="EMBL/GenBank/DDBJ databases">
        <authorList>
            <person name="Zhu T."/>
            <person name="Keshari N."/>
            <person name="Lu X."/>
        </authorList>
    </citation>
    <scope>NUCLEOTIDE SEQUENCE</scope>
    <source>
        <strain evidence="1">NK1-22</strain>
    </source>
</reference>